<evidence type="ECO:0000256" key="1">
    <source>
        <dbReference type="ARBA" id="ARBA00022670"/>
    </source>
</evidence>
<dbReference type="InterPro" id="IPR036383">
    <property type="entry name" value="TSP1_rpt_sf"/>
</dbReference>
<dbReference type="InterPro" id="IPR015500">
    <property type="entry name" value="Peptidase_S8_subtilisin-rel"/>
</dbReference>
<dbReference type="PROSITE" id="PS50092">
    <property type="entry name" value="TSP1"/>
    <property type="match status" value="1"/>
</dbReference>
<dbReference type="SMART" id="SM00209">
    <property type="entry name" value="TSP1"/>
    <property type="match status" value="1"/>
</dbReference>
<dbReference type="InterPro" id="IPR008979">
    <property type="entry name" value="Galactose-bd-like_sf"/>
</dbReference>
<dbReference type="InterPro" id="IPR038466">
    <property type="entry name" value="S8_pro-domain_sf"/>
</dbReference>
<dbReference type="CDD" id="cd04059">
    <property type="entry name" value="Peptidases_S8_Protein_convertases_Kexins_Furin-like"/>
    <property type="match status" value="1"/>
</dbReference>
<keyword evidence="4 7" id="KW-0378">Hydrolase</keyword>
<evidence type="ECO:0000256" key="4">
    <source>
        <dbReference type="ARBA" id="ARBA00022801"/>
    </source>
</evidence>
<dbReference type="PANTHER" id="PTHR42884:SF23">
    <property type="entry name" value="FURIN-LIKE PROTEASE 2"/>
    <property type="match status" value="1"/>
</dbReference>
<dbReference type="Pfam" id="PF00090">
    <property type="entry name" value="TSP_1"/>
    <property type="match status" value="1"/>
</dbReference>
<dbReference type="PROSITE" id="PS00136">
    <property type="entry name" value="SUBTILASE_ASP"/>
    <property type="match status" value="1"/>
</dbReference>
<dbReference type="PANTHER" id="PTHR42884">
    <property type="entry name" value="PROPROTEIN CONVERTASE SUBTILISIN/KEXIN-RELATED"/>
    <property type="match status" value="1"/>
</dbReference>
<keyword evidence="9" id="KW-0472">Membrane</keyword>
<reference evidence="12 13" key="1">
    <citation type="submission" date="2022-05" db="EMBL/GenBank/DDBJ databases">
        <authorList>
            <consortium name="Genoscope - CEA"/>
            <person name="William W."/>
        </authorList>
    </citation>
    <scope>NUCLEOTIDE SEQUENCE [LARGE SCALE GENOMIC DNA]</scope>
</reference>
<dbReference type="Pfam" id="PF00082">
    <property type="entry name" value="Peptidase_S8"/>
    <property type="match status" value="1"/>
</dbReference>
<dbReference type="SUPFAM" id="SSF52743">
    <property type="entry name" value="Subtilisin-like"/>
    <property type="match status" value="1"/>
</dbReference>
<evidence type="ECO:0000256" key="2">
    <source>
        <dbReference type="ARBA" id="ARBA00022685"/>
    </source>
</evidence>
<feature type="chain" id="PRO_5046569985" description="P/Homo B domain-containing protein" evidence="10">
    <location>
        <begin position="26"/>
        <end position="859"/>
    </location>
</feature>
<keyword evidence="2" id="KW-0165">Cleavage on pair of basic residues</keyword>
<evidence type="ECO:0000256" key="8">
    <source>
        <dbReference type="SAM" id="MobiDB-lite"/>
    </source>
</evidence>
<protein>
    <recommendedName>
        <fullName evidence="11">P/Homo B domain-containing protein</fullName>
    </recommendedName>
</protein>
<dbReference type="InterPro" id="IPR002884">
    <property type="entry name" value="P_dom"/>
</dbReference>
<dbReference type="Gene3D" id="3.30.70.850">
    <property type="entry name" value="Peptidase S8, pro-domain"/>
    <property type="match status" value="1"/>
</dbReference>
<dbReference type="InterPro" id="IPR000209">
    <property type="entry name" value="Peptidase_S8/S53_dom"/>
</dbReference>
<evidence type="ECO:0000256" key="10">
    <source>
        <dbReference type="SAM" id="SignalP"/>
    </source>
</evidence>
<feature type="compositionally biased region" description="Low complexity" evidence="8">
    <location>
        <begin position="668"/>
        <end position="678"/>
    </location>
</feature>
<dbReference type="SUPFAM" id="SSF49785">
    <property type="entry name" value="Galactose-binding domain-like"/>
    <property type="match status" value="1"/>
</dbReference>
<evidence type="ECO:0000256" key="7">
    <source>
        <dbReference type="PROSITE-ProRule" id="PRU01240"/>
    </source>
</evidence>
<comment type="caution">
    <text evidence="12">The sequence shown here is derived from an EMBL/GenBank/DDBJ whole genome shotgun (WGS) entry which is preliminary data.</text>
</comment>
<name>A0ABN8QZM9_9CNID</name>
<evidence type="ECO:0000256" key="3">
    <source>
        <dbReference type="ARBA" id="ARBA00022729"/>
    </source>
</evidence>
<evidence type="ECO:0000313" key="13">
    <source>
        <dbReference type="Proteomes" id="UP001159405"/>
    </source>
</evidence>
<feature type="domain" description="P/Homo B" evidence="11">
    <location>
        <begin position="520"/>
        <end position="649"/>
    </location>
</feature>
<evidence type="ECO:0000259" key="11">
    <source>
        <dbReference type="PROSITE" id="PS51829"/>
    </source>
</evidence>
<evidence type="ECO:0000256" key="5">
    <source>
        <dbReference type="ARBA" id="ARBA00022825"/>
    </source>
</evidence>
<keyword evidence="3 10" id="KW-0732">Signal</keyword>
<feature type="transmembrane region" description="Helical" evidence="9">
    <location>
        <begin position="789"/>
        <end position="814"/>
    </location>
</feature>
<keyword evidence="5 7" id="KW-0720">Serine protease</keyword>
<feature type="active site" description="Charge relay system" evidence="7">
    <location>
        <position position="266"/>
    </location>
</feature>
<keyword evidence="9" id="KW-1133">Transmembrane helix</keyword>
<dbReference type="InterPro" id="IPR036852">
    <property type="entry name" value="Peptidase_S8/S53_dom_sf"/>
</dbReference>
<keyword evidence="6" id="KW-1015">Disulfide bond</keyword>
<dbReference type="PRINTS" id="PR01705">
    <property type="entry name" value="TSP1REPEAT"/>
</dbReference>
<evidence type="ECO:0000256" key="6">
    <source>
        <dbReference type="ARBA" id="ARBA00023157"/>
    </source>
</evidence>
<dbReference type="EMBL" id="CALNXK010000161">
    <property type="protein sequence ID" value="CAH3171142.1"/>
    <property type="molecule type" value="Genomic_DNA"/>
</dbReference>
<proteinExistence type="inferred from homology"/>
<keyword evidence="1 7" id="KW-0645">Protease</keyword>
<dbReference type="InterPro" id="IPR023827">
    <property type="entry name" value="Peptidase_S8_Asp-AS"/>
</dbReference>
<comment type="similarity">
    <text evidence="7">Belongs to the peptidase S8 family.</text>
</comment>
<feature type="active site" description="Charge relay system" evidence="7">
    <location>
        <position position="227"/>
    </location>
</feature>
<dbReference type="PROSITE" id="PS51892">
    <property type="entry name" value="SUBTILASE"/>
    <property type="match status" value="1"/>
</dbReference>
<evidence type="ECO:0000313" key="12">
    <source>
        <dbReference type="EMBL" id="CAH3171142.1"/>
    </source>
</evidence>
<feature type="active site" description="Charge relay system" evidence="7">
    <location>
        <position position="441"/>
    </location>
</feature>
<dbReference type="Proteomes" id="UP001159405">
    <property type="component" value="Unassembled WGS sequence"/>
</dbReference>
<dbReference type="Gene3D" id="2.60.120.260">
    <property type="entry name" value="Galactose-binding domain-like"/>
    <property type="match status" value="1"/>
</dbReference>
<organism evidence="12 13">
    <name type="scientific">Porites lobata</name>
    <dbReference type="NCBI Taxonomy" id="104759"/>
    <lineage>
        <taxon>Eukaryota</taxon>
        <taxon>Metazoa</taxon>
        <taxon>Cnidaria</taxon>
        <taxon>Anthozoa</taxon>
        <taxon>Hexacorallia</taxon>
        <taxon>Scleractinia</taxon>
        <taxon>Fungiina</taxon>
        <taxon>Poritidae</taxon>
        <taxon>Porites</taxon>
    </lineage>
</organism>
<dbReference type="InterPro" id="IPR000884">
    <property type="entry name" value="TSP1_rpt"/>
</dbReference>
<feature type="region of interest" description="Disordered" evidence="8">
    <location>
        <begin position="668"/>
        <end position="694"/>
    </location>
</feature>
<keyword evidence="9" id="KW-0812">Transmembrane</keyword>
<feature type="signal peptide" evidence="10">
    <location>
        <begin position="1"/>
        <end position="25"/>
    </location>
</feature>
<dbReference type="Gene3D" id="2.20.100.10">
    <property type="entry name" value="Thrombospondin type-1 (TSP1) repeat"/>
    <property type="match status" value="1"/>
</dbReference>
<dbReference type="PROSITE" id="PS51829">
    <property type="entry name" value="P_HOMO_B"/>
    <property type="match status" value="1"/>
</dbReference>
<evidence type="ECO:0000256" key="9">
    <source>
        <dbReference type="SAM" id="Phobius"/>
    </source>
</evidence>
<keyword evidence="13" id="KW-1185">Reference proteome</keyword>
<dbReference type="PRINTS" id="PR00723">
    <property type="entry name" value="SUBTILISIN"/>
</dbReference>
<sequence>MADTRTRCSSLILWLVVLNGTEIFAKEILTNIWAVKIPDGQLEAKQVASKHGFLYSKQTGNELSSYPAEKFLDHAMKTNLQVFGAWGYQCRATQQNGSHLQSDQEEADTKMLLHALDATANGPMELYIHSPDTDLFEDYHVFKRPDLKPRSEKTPEAYEIDRKLSLEKKVEWFMQQKEKKYKLLSTRFNDPMFEEQWYIDRLQGPTLNITSVWPMYTGRGILVAVVDTGVDGNHPELAKNYNSTASYDFMENDPIPGPNGSAVTGHGNKCAGVIAGVANNSFCGVGLAYNAKIAGLRIFDQGIRSTDATESGAFSYRTDVIDIYSNSWGPGDIGWQVQGPGVLAGKAIERGIQKGRGGLGAIYVFSSGNGGFAGDCCGYNGYVNSIYTIAISGVNLDGSLPMYAEECAGIMASSYSTNGIKGKVVTADRQSGCVDNFGGTSAAAAMASGLIALALESNPSLTWRDVQHVIVRSARSAPGGVPLANGFWVKNKAGLAVSKFYGFGLMDAGKMVQLAKYWRTVPQQRTCEIKGTDNNRAIPSEVSLKVSNCDIKFLEHVQVKVDLDFELRGYLYLELQAPSGTISPLTRKRNVDIVLRSRNLTNWKFTTLFNWGEDPSGQWKLKIGNLDPNVQRNGTLFSWSLIFYGTTWDPISSNPHVYPTPTGVSLLTMSTDSSTSRSHPTGTRPVTMPPTSKPVDGKWSLWGPWGACTKPCGIGKRTRVRVCDDPAPANGGAPCTGVTYETQACFVESCSTTKATLGANSSPRTTSILATSTRPATSPITGRSLKKTLVIVVPSTVVAFIVLALLLIYVSRYLHFKWKGRRRIKQYQEEQRGKEFDHFKLVQNNPLTTPPCTNQGFIV</sequence>
<dbReference type="Gene3D" id="3.40.50.200">
    <property type="entry name" value="Peptidase S8/S53 domain"/>
    <property type="match status" value="1"/>
</dbReference>
<dbReference type="Pfam" id="PF01483">
    <property type="entry name" value="P_proprotein"/>
    <property type="match status" value="1"/>
</dbReference>
<accession>A0ABN8QZM9</accession>
<dbReference type="InterPro" id="IPR034182">
    <property type="entry name" value="Kexin/furin"/>
</dbReference>
<dbReference type="SUPFAM" id="SSF82895">
    <property type="entry name" value="TSP-1 type 1 repeat"/>
    <property type="match status" value="1"/>
</dbReference>
<gene>
    <name evidence="12" type="ORF">PLOB_00011616</name>
</gene>